<reference evidence="6 7" key="1">
    <citation type="submission" date="2016-02" db="EMBL/GenBank/DDBJ databases">
        <title>Complete genome sequence and transcriptome regulation of the pentose utilising yeast Sugiyamaella lignohabitans.</title>
        <authorList>
            <person name="Bellasio M."/>
            <person name="Peymann A."/>
            <person name="Valli M."/>
            <person name="Sipitzky M."/>
            <person name="Graf A."/>
            <person name="Sauer M."/>
            <person name="Marx H."/>
            <person name="Mattanovich D."/>
        </authorList>
    </citation>
    <scope>NUCLEOTIDE SEQUENCE [LARGE SCALE GENOMIC DNA]</scope>
    <source>
        <strain evidence="6 7">CBS 10342</strain>
    </source>
</reference>
<protein>
    <submittedName>
        <fullName evidence="6">Glycerol 2-dehydrogenase (NADP(+)) GCY1</fullName>
    </submittedName>
</protein>
<keyword evidence="7" id="KW-1185">Reference proteome</keyword>
<feature type="domain" description="NADP-dependent oxidoreductase" evidence="5">
    <location>
        <begin position="19"/>
        <end position="291"/>
    </location>
</feature>
<keyword evidence="1" id="KW-0560">Oxidoreductase</keyword>
<dbReference type="OrthoDB" id="416253at2759"/>
<dbReference type="PANTHER" id="PTHR11732">
    <property type="entry name" value="ALDO/KETO REDUCTASE"/>
    <property type="match status" value="1"/>
</dbReference>
<dbReference type="EMBL" id="CP014503">
    <property type="protein sequence ID" value="ANB15867.1"/>
    <property type="molecule type" value="Genomic_DNA"/>
</dbReference>
<dbReference type="PIRSF" id="PIRSF000097">
    <property type="entry name" value="AKR"/>
    <property type="match status" value="1"/>
</dbReference>
<dbReference type="InterPro" id="IPR036812">
    <property type="entry name" value="NAD(P)_OxRdtase_dom_sf"/>
</dbReference>
<dbReference type="KEGG" id="slb:AWJ20_3511"/>
<name>A0A161HNT6_9ASCO</name>
<accession>A0A161HNT6</accession>
<dbReference type="Pfam" id="PF00248">
    <property type="entry name" value="Aldo_ket_red"/>
    <property type="match status" value="1"/>
</dbReference>
<dbReference type="InterPro" id="IPR020471">
    <property type="entry name" value="AKR"/>
</dbReference>
<feature type="active site" description="Proton donor" evidence="2">
    <location>
        <position position="51"/>
    </location>
</feature>
<dbReference type="Gene3D" id="3.20.20.100">
    <property type="entry name" value="NADP-dependent oxidoreductase domain"/>
    <property type="match status" value="1"/>
</dbReference>
<evidence type="ECO:0000256" key="3">
    <source>
        <dbReference type="PIRSR" id="PIRSR000097-2"/>
    </source>
</evidence>
<dbReference type="GO" id="GO:0016616">
    <property type="term" value="F:oxidoreductase activity, acting on the CH-OH group of donors, NAD or NADP as acceptor"/>
    <property type="evidence" value="ECO:0007669"/>
    <property type="project" value="UniProtKB-ARBA"/>
</dbReference>
<evidence type="ECO:0000313" key="7">
    <source>
        <dbReference type="Proteomes" id="UP000189580"/>
    </source>
</evidence>
<dbReference type="FunFam" id="3.20.20.100:FF:000002">
    <property type="entry name" value="2,5-diketo-D-gluconic acid reductase A"/>
    <property type="match status" value="1"/>
</dbReference>
<organism evidence="6 7">
    <name type="scientific">Sugiyamaella lignohabitans</name>
    <dbReference type="NCBI Taxonomy" id="796027"/>
    <lineage>
        <taxon>Eukaryota</taxon>
        <taxon>Fungi</taxon>
        <taxon>Dikarya</taxon>
        <taxon>Ascomycota</taxon>
        <taxon>Saccharomycotina</taxon>
        <taxon>Dipodascomycetes</taxon>
        <taxon>Dipodascales</taxon>
        <taxon>Trichomonascaceae</taxon>
        <taxon>Sugiyamaella</taxon>
    </lineage>
</organism>
<evidence type="ECO:0000259" key="5">
    <source>
        <dbReference type="Pfam" id="PF00248"/>
    </source>
</evidence>
<dbReference type="RefSeq" id="XP_018738344.1">
    <property type="nucleotide sequence ID" value="XM_018880535.1"/>
</dbReference>
<dbReference type="SUPFAM" id="SSF51430">
    <property type="entry name" value="NAD(P)-linked oxidoreductase"/>
    <property type="match status" value="1"/>
</dbReference>
<evidence type="ECO:0000256" key="2">
    <source>
        <dbReference type="PIRSR" id="PIRSR000097-1"/>
    </source>
</evidence>
<evidence type="ECO:0000256" key="1">
    <source>
        <dbReference type="ARBA" id="ARBA00023002"/>
    </source>
</evidence>
<proteinExistence type="predicted"/>
<dbReference type="PROSITE" id="PS00798">
    <property type="entry name" value="ALDOKETO_REDUCTASE_1"/>
    <property type="match status" value="1"/>
</dbReference>
<dbReference type="CDD" id="cd19071">
    <property type="entry name" value="AKR_AKR1-5-like"/>
    <property type="match status" value="1"/>
</dbReference>
<dbReference type="PROSITE" id="PS00062">
    <property type="entry name" value="ALDOKETO_REDUCTASE_2"/>
    <property type="match status" value="1"/>
</dbReference>
<feature type="binding site" evidence="3">
    <location>
        <position position="109"/>
    </location>
    <ligand>
        <name>substrate</name>
    </ligand>
</feature>
<sequence length="331" mass="36818">MSLGKSVTLNNGLKMPLIGLGTYLSKPKEVEDAVAHALKIGYRHIDCARFYENEAEVGRGIKKSGVPREEIFITSKIWNNHRRPEYARAALEGMLKDLQVDYVDQLLIHWPIAFKPGDDMIPIDKATGKVIIDDYPISEAWKTYEQFLEEGKVKSIGVSNFNIKKLEKLLETAKVPPAANQVELHAYLQQPELVKYCQGKGIAVVAWAPLGNQASPLSIRDKVPSKRVIDDPKVKEISARVKADPAQVLLAWFTHKNIVAIPKSVTPSRIETNFKQIVLDAESIAEIDALEKNLRVDPPAWGVDIFDQGPEVMDPIEKDAIEARLAGKAGL</sequence>
<dbReference type="AlphaFoldDB" id="A0A161HNT6"/>
<feature type="site" description="Lowers pKa of active site Tyr" evidence="4">
    <location>
        <position position="76"/>
    </location>
</feature>
<dbReference type="Proteomes" id="UP000189580">
    <property type="component" value="Chromosome b"/>
</dbReference>
<dbReference type="PRINTS" id="PR00069">
    <property type="entry name" value="ALDKETRDTASE"/>
</dbReference>
<dbReference type="GeneID" id="30035542"/>
<evidence type="ECO:0000313" key="6">
    <source>
        <dbReference type="EMBL" id="ANB15867.1"/>
    </source>
</evidence>
<dbReference type="InterPro" id="IPR023210">
    <property type="entry name" value="NADP_OxRdtase_dom"/>
</dbReference>
<gene>
    <name evidence="6" type="primary">GCY1</name>
    <name evidence="6" type="ORF">AWJ20_3511</name>
</gene>
<evidence type="ECO:0000256" key="4">
    <source>
        <dbReference type="PIRSR" id="PIRSR000097-3"/>
    </source>
</evidence>
<dbReference type="InterPro" id="IPR018170">
    <property type="entry name" value="Aldo/ket_reductase_CS"/>
</dbReference>